<dbReference type="OrthoDB" id="9805070at2"/>
<dbReference type="Pfam" id="PF01476">
    <property type="entry name" value="LysM"/>
    <property type="match status" value="1"/>
</dbReference>
<evidence type="ECO:0000256" key="1">
    <source>
        <dbReference type="ARBA" id="ARBA00022729"/>
    </source>
</evidence>
<dbReference type="CDD" id="cd00118">
    <property type="entry name" value="LysM"/>
    <property type="match status" value="1"/>
</dbReference>
<dbReference type="SMART" id="SM00257">
    <property type="entry name" value="LysM"/>
    <property type="match status" value="1"/>
</dbReference>
<feature type="domain" description="LysM" evidence="5">
    <location>
        <begin position="226"/>
        <end position="271"/>
    </location>
</feature>
<dbReference type="InterPro" id="IPR036779">
    <property type="entry name" value="LysM_dom_sf"/>
</dbReference>
<dbReference type="RefSeq" id="WP_041086314.1">
    <property type="nucleotide sequence ID" value="NZ_JXRP01000009.1"/>
</dbReference>
<proteinExistence type="predicted"/>
<name>A0A0C2VK02_9BACL</name>
<dbReference type="Gene3D" id="3.10.350.10">
    <property type="entry name" value="LysM domain"/>
    <property type="match status" value="1"/>
</dbReference>
<feature type="region of interest" description="Disordered" evidence="2">
    <location>
        <begin position="329"/>
        <end position="350"/>
    </location>
</feature>
<dbReference type="InterPro" id="IPR011098">
    <property type="entry name" value="G5_dom"/>
</dbReference>
<dbReference type="EMBL" id="JXRP01000009">
    <property type="protein sequence ID" value="KIL49222.1"/>
    <property type="molecule type" value="Genomic_DNA"/>
</dbReference>
<dbReference type="PROSITE" id="PS51782">
    <property type="entry name" value="LYSM"/>
    <property type="match status" value="1"/>
</dbReference>
<evidence type="ECO:0000256" key="3">
    <source>
        <dbReference type="SAM" id="SignalP"/>
    </source>
</evidence>
<dbReference type="AlphaFoldDB" id="A0A0C2VK02"/>
<evidence type="ECO:0000313" key="7">
    <source>
        <dbReference type="Proteomes" id="UP000031938"/>
    </source>
</evidence>
<dbReference type="Pfam" id="PF07501">
    <property type="entry name" value="G5"/>
    <property type="match status" value="1"/>
</dbReference>
<feature type="compositionally biased region" description="Polar residues" evidence="2">
    <location>
        <begin position="329"/>
        <end position="339"/>
    </location>
</feature>
<dbReference type="PROSITE" id="PS51109">
    <property type="entry name" value="G5"/>
    <property type="match status" value="1"/>
</dbReference>
<dbReference type="Proteomes" id="UP000031938">
    <property type="component" value="Unassembled WGS sequence"/>
</dbReference>
<organism evidence="6 7">
    <name type="scientific">Jeotgalibacillus soli</name>
    <dbReference type="NCBI Taxonomy" id="889306"/>
    <lineage>
        <taxon>Bacteria</taxon>
        <taxon>Bacillati</taxon>
        <taxon>Bacillota</taxon>
        <taxon>Bacilli</taxon>
        <taxon>Bacillales</taxon>
        <taxon>Caryophanaceae</taxon>
        <taxon>Jeotgalibacillus</taxon>
    </lineage>
</organism>
<evidence type="ECO:0000256" key="2">
    <source>
        <dbReference type="SAM" id="MobiDB-lite"/>
    </source>
</evidence>
<evidence type="ECO:0000313" key="6">
    <source>
        <dbReference type="EMBL" id="KIL49222.1"/>
    </source>
</evidence>
<accession>A0A0C2VK02</accession>
<comment type="caution">
    <text evidence="6">The sequence shown here is derived from an EMBL/GenBank/DDBJ whole genome shotgun (WGS) entry which is preliminary data.</text>
</comment>
<feature type="signal peptide" evidence="3">
    <location>
        <begin position="1"/>
        <end position="40"/>
    </location>
</feature>
<evidence type="ECO:0008006" key="8">
    <source>
        <dbReference type="Google" id="ProtNLM"/>
    </source>
</evidence>
<dbReference type="InterPro" id="IPR018392">
    <property type="entry name" value="LysM"/>
</dbReference>
<dbReference type="SUPFAM" id="SSF54106">
    <property type="entry name" value="LysM domain"/>
    <property type="match status" value="1"/>
</dbReference>
<sequence length="350" mass="38777">MRADERQEKNTLIKPYNILSKKLKALAIAFLLTLVVSVNAAQASSGGSGGLSTVYHVYIADRYIGVTTDKDSIEDWISSQKQGLQDQFADSKISFSNEMLLIPEQVFNPNTKDKEIFSDIKESVSFQTDAKAVEINGKQVAYLVNDKAVEEMKRQLKLSAVSKEELMAFEMQSTKSLLELNVNETRIIDIEITGNTEMKDVQIEPAALNTASEAASLLLKGAIEEKTYQVQEGDVLGTIASDHALSETELLVLNPALKADTVLQIGQELKVTALQPLVSVKVKKEKRVNEVISFNKEVIEDDEVLEGESRVQQEGYNGEKTVTYEIQEANGTQTSQTITAEPFNRDQHLD</sequence>
<keyword evidence="1 3" id="KW-0732">Signal</keyword>
<feature type="domain" description="G5" evidence="4">
    <location>
        <begin position="278"/>
        <end position="350"/>
    </location>
</feature>
<protein>
    <recommendedName>
        <fullName evidence="8">LysM domain-containing protein</fullName>
    </recommendedName>
</protein>
<feature type="chain" id="PRO_5039550152" description="LysM domain-containing protein" evidence="3">
    <location>
        <begin position="41"/>
        <end position="350"/>
    </location>
</feature>
<dbReference type="SMART" id="SM01208">
    <property type="entry name" value="G5"/>
    <property type="match status" value="1"/>
</dbReference>
<evidence type="ECO:0000259" key="4">
    <source>
        <dbReference type="PROSITE" id="PS51109"/>
    </source>
</evidence>
<evidence type="ECO:0000259" key="5">
    <source>
        <dbReference type="PROSITE" id="PS51782"/>
    </source>
</evidence>
<keyword evidence="7" id="KW-1185">Reference proteome</keyword>
<dbReference type="PATRIC" id="fig|889306.3.peg.690"/>
<dbReference type="STRING" id="889306.KP78_06900"/>
<gene>
    <name evidence="6" type="ORF">KP78_06900</name>
</gene>
<reference evidence="6 7" key="1">
    <citation type="submission" date="2015-01" db="EMBL/GenBank/DDBJ databases">
        <title>Genome sequencing of Jeotgalibacillus soli.</title>
        <authorList>
            <person name="Goh K.M."/>
            <person name="Chan K.-G."/>
            <person name="Yaakop A.S."/>
            <person name="Ee R."/>
            <person name="Gan H.M."/>
            <person name="Chan C.S."/>
        </authorList>
    </citation>
    <scope>NUCLEOTIDE SEQUENCE [LARGE SCALE GENOMIC DNA]</scope>
    <source>
        <strain evidence="6 7">P9</strain>
    </source>
</reference>
<dbReference type="Gene3D" id="2.20.230.10">
    <property type="entry name" value="Resuscitation-promoting factor rpfb"/>
    <property type="match status" value="1"/>
</dbReference>